<dbReference type="InterPro" id="IPR051681">
    <property type="entry name" value="Ser/Thr_Kinases-Pseudokinases"/>
</dbReference>
<dbReference type="EMBL" id="JAWWNJ010000019">
    <property type="protein sequence ID" value="KAK7036085.1"/>
    <property type="molecule type" value="Genomic_DNA"/>
</dbReference>
<keyword evidence="1" id="KW-0472">Membrane</keyword>
<evidence type="ECO:0000259" key="2">
    <source>
        <dbReference type="PROSITE" id="PS50011"/>
    </source>
</evidence>
<feature type="transmembrane region" description="Helical" evidence="1">
    <location>
        <begin position="20"/>
        <end position="40"/>
    </location>
</feature>
<feature type="domain" description="Protein kinase" evidence="2">
    <location>
        <begin position="634"/>
        <end position="919"/>
    </location>
</feature>
<dbReference type="AlphaFoldDB" id="A0AAW0CBS9"/>
<keyword evidence="3" id="KW-0808">Transferase</keyword>
<dbReference type="InterPro" id="IPR000719">
    <property type="entry name" value="Prot_kinase_dom"/>
</dbReference>
<dbReference type="GO" id="GO:0005524">
    <property type="term" value="F:ATP binding"/>
    <property type="evidence" value="ECO:0007669"/>
    <property type="project" value="InterPro"/>
</dbReference>
<dbReference type="SUPFAM" id="SSF56112">
    <property type="entry name" value="Protein kinase-like (PK-like)"/>
    <property type="match status" value="1"/>
</dbReference>
<keyword evidence="4" id="KW-1185">Reference proteome</keyword>
<dbReference type="PROSITE" id="PS50011">
    <property type="entry name" value="PROTEIN_KINASE_DOM"/>
    <property type="match status" value="1"/>
</dbReference>
<organism evidence="3 4">
    <name type="scientific">Favolaschia claudopus</name>
    <dbReference type="NCBI Taxonomy" id="2862362"/>
    <lineage>
        <taxon>Eukaryota</taxon>
        <taxon>Fungi</taxon>
        <taxon>Dikarya</taxon>
        <taxon>Basidiomycota</taxon>
        <taxon>Agaricomycotina</taxon>
        <taxon>Agaricomycetes</taxon>
        <taxon>Agaricomycetidae</taxon>
        <taxon>Agaricales</taxon>
        <taxon>Marasmiineae</taxon>
        <taxon>Mycenaceae</taxon>
        <taxon>Favolaschia</taxon>
    </lineage>
</organism>
<sequence length="1061" mass="119341">MSRLRFFARCVKVYAHLWGPATLLSFILTFMNLVKLFQCLYPEEQEKCLSSILFLSMSGCLQGVGAVTWLCGWYFNFEVYFTLVGGELFMQVLNTLFLNIMLSVPRYSSIFPTIALYTIYPIFLCLWELLLCRVANLRTYMENQCFISDLEYLISCDSTSLDVGSRATGPSRMHRLLARLSSIFLRRATGPIALPLDDEVALNSGLESDTRTQTAQSEGSDTYKIPAQLRDLVQHWSQLPSDINKALWITTDSKHCHSLIAQTVASLLSEFSLVSFSGTDSIVIADVSKTRSVFWPLTHGFARVFPAYCSEVSKGDHILALANSARRGRLWSLIGLAGHDNHSPLDYYPSTEKLISQLFTSRLKNAFAAHHSTDSRMSLPDMVLVIHGIQNQQQADDIYETIRKLRAQLSKRFKHIGIVVISCVENLQHICDTDKTILNRICTLYISKQGRTIYSGMSPTLPAFYENLFLLLVDGIHRTGLWDQLPEIVSSLTTIPAISEQEQENESKMIESVFETLYAASLMRTKILEALSRIRVISRVQINSKLFQDNAKIAGLLQHLLNLDSYKHSIQSLPQEHVIAVLNMTHYTLDHGLPNKKVVKDYKIFAIHARKLLNWLADTLKLLPEELAVQGVQLLNQHPIKHGGFSNIYHGKYSDLDGKEVEVALKVLKIFEDQSQERQVLLQQKFIKEALVWRYLRHKNIVPFIGVDYTTFPNPAQAMVSPWMPLGSVIKYLHEFAPSSTSMIALLQDIIQGLRYLHSLKVVHGDLCGRNILMNSKGQACLTDFGLATFVESELSIKNSTRSGSPRWMAPELLNPPMNGKFKRTSASDVWAFGCVCCEVWSGGTAPFAHIPTETGIILLFSDAEDDLENAGSTARPYMACPIDQQGRPMPEVLWELVQWCWELNPKERPSAKVIETMISGLKKVARDQDYAAQQSGVTAPTGIPSASKSHRISAWVDSQSTKGKGKQVPSEDEHVTVCFGPVDSDDDPEKVFSAIFDELVEVVQRRNALVEPLMVDKLNANHLALHFQTVLQANNFAMTWMFHRFEPYLGVSAALVDDES</sequence>
<dbReference type="PANTHER" id="PTHR44329">
    <property type="entry name" value="SERINE/THREONINE-PROTEIN KINASE TNNI3K-RELATED"/>
    <property type="match status" value="1"/>
</dbReference>
<comment type="caution">
    <text evidence="3">The sequence shown here is derived from an EMBL/GenBank/DDBJ whole genome shotgun (WGS) entry which is preliminary data.</text>
</comment>
<dbReference type="PROSITE" id="PS00109">
    <property type="entry name" value="PROTEIN_KINASE_TYR"/>
    <property type="match status" value="1"/>
</dbReference>
<dbReference type="InterPro" id="IPR008266">
    <property type="entry name" value="Tyr_kinase_AS"/>
</dbReference>
<dbReference type="InterPro" id="IPR001245">
    <property type="entry name" value="Ser-Thr/Tyr_kinase_cat_dom"/>
</dbReference>
<keyword evidence="1" id="KW-0812">Transmembrane</keyword>
<feature type="transmembrane region" description="Helical" evidence="1">
    <location>
        <begin position="52"/>
        <end position="75"/>
    </location>
</feature>
<gene>
    <name evidence="3" type="ORF">R3P38DRAFT_2910521</name>
</gene>
<proteinExistence type="predicted"/>
<dbReference type="PANTHER" id="PTHR44329:SF214">
    <property type="entry name" value="PROTEIN KINASE DOMAIN-CONTAINING PROTEIN"/>
    <property type="match status" value="1"/>
</dbReference>
<evidence type="ECO:0000256" key="1">
    <source>
        <dbReference type="SAM" id="Phobius"/>
    </source>
</evidence>
<evidence type="ECO:0000313" key="4">
    <source>
        <dbReference type="Proteomes" id="UP001362999"/>
    </source>
</evidence>
<evidence type="ECO:0000313" key="3">
    <source>
        <dbReference type="EMBL" id="KAK7036085.1"/>
    </source>
</evidence>
<dbReference type="Proteomes" id="UP001362999">
    <property type="component" value="Unassembled WGS sequence"/>
</dbReference>
<feature type="transmembrane region" description="Helical" evidence="1">
    <location>
        <begin position="114"/>
        <end position="131"/>
    </location>
</feature>
<reference evidence="3 4" key="1">
    <citation type="journal article" date="2024" name="J Genomics">
        <title>Draft genome sequencing and assembly of Favolaschia claudopus CIRM-BRFM 2984 isolated from oak limbs.</title>
        <authorList>
            <person name="Navarro D."/>
            <person name="Drula E."/>
            <person name="Chaduli D."/>
            <person name="Cazenave R."/>
            <person name="Ahrendt S."/>
            <person name="Wang J."/>
            <person name="Lipzen A."/>
            <person name="Daum C."/>
            <person name="Barry K."/>
            <person name="Grigoriev I.V."/>
            <person name="Favel A."/>
            <person name="Rosso M.N."/>
            <person name="Martin F."/>
        </authorList>
    </citation>
    <scope>NUCLEOTIDE SEQUENCE [LARGE SCALE GENOMIC DNA]</scope>
    <source>
        <strain evidence="3 4">CIRM-BRFM 2984</strain>
    </source>
</reference>
<dbReference type="InterPro" id="IPR011009">
    <property type="entry name" value="Kinase-like_dom_sf"/>
</dbReference>
<name>A0AAW0CBS9_9AGAR</name>
<dbReference type="Pfam" id="PF07714">
    <property type="entry name" value="PK_Tyr_Ser-Thr"/>
    <property type="match status" value="1"/>
</dbReference>
<feature type="transmembrane region" description="Helical" evidence="1">
    <location>
        <begin position="81"/>
        <end position="102"/>
    </location>
</feature>
<dbReference type="GO" id="GO:0004674">
    <property type="term" value="F:protein serine/threonine kinase activity"/>
    <property type="evidence" value="ECO:0007669"/>
    <property type="project" value="TreeGrafter"/>
</dbReference>
<accession>A0AAW0CBS9</accession>
<keyword evidence="1" id="KW-1133">Transmembrane helix</keyword>
<protein>
    <submittedName>
        <fullName evidence="3">Kinase-like protein</fullName>
    </submittedName>
</protein>
<dbReference type="Gene3D" id="1.10.510.10">
    <property type="entry name" value="Transferase(Phosphotransferase) domain 1"/>
    <property type="match status" value="1"/>
</dbReference>
<keyword evidence="3" id="KW-0418">Kinase</keyword>